<dbReference type="GO" id="GO:0000139">
    <property type="term" value="C:Golgi membrane"/>
    <property type="evidence" value="ECO:0007669"/>
    <property type="project" value="UniProtKB-SubCell"/>
</dbReference>
<evidence type="ECO:0000256" key="6">
    <source>
        <dbReference type="SAM" id="MobiDB-lite"/>
    </source>
</evidence>
<evidence type="ECO:0000256" key="1">
    <source>
        <dbReference type="ARBA" id="ARBA00004323"/>
    </source>
</evidence>
<keyword evidence="4" id="KW-0812">Transmembrane</keyword>
<accession>A0A426XQY3</accession>
<name>A0A426XQY3_ENSVE</name>
<dbReference type="AlphaFoldDB" id="A0A426XQY3"/>
<dbReference type="EMBL" id="AMZH03018217">
    <property type="protein sequence ID" value="RRT41899.1"/>
    <property type="molecule type" value="Genomic_DNA"/>
</dbReference>
<dbReference type="Pfam" id="PF03016">
    <property type="entry name" value="Exostosin_GT47"/>
    <property type="match status" value="1"/>
</dbReference>
<reference evidence="8 9" key="1">
    <citation type="journal article" date="2014" name="Agronomy (Basel)">
        <title>A Draft Genome Sequence for Ensete ventricosum, the Drought-Tolerant Tree Against Hunger.</title>
        <authorList>
            <person name="Harrison J."/>
            <person name="Moore K.A."/>
            <person name="Paszkiewicz K."/>
            <person name="Jones T."/>
            <person name="Grant M."/>
            <person name="Ambacheew D."/>
            <person name="Muzemil S."/>
            <person name="Studholme D.J."/>
        </authorList>
    </citation>
    <scope>NUCLEOTIDE SEQUENCE [LARGE SCALE GENOMIC DNA]</scope>
</reference>
<feature type="region of interest" description="Disordered" evidence="6">
    <location>
        <begin position="84"/>
        <end position="106"/>
    </location>
</feature>
<proteinExistence type="inferred from homology"/>
<comment type="similarity">
    <text evidence="2">Belongs to the glycosyltransferase 47 family.</text>
</comment>
<feature type="domain" description="Exostosin GT47" evidence="7">
    <location>
        <begin position="169"/>
        <end position="512"/>
    </location>
</feature>
<organism evidence="8 9">
    <name type="scientific">Ensete ventricosum</name>
    <name type="common">Abyssinian banana</name>
    <name type="synonym">Musa ensete</name>
    <dbReference type="NCBI Taxonomy" id="4639"/>
    <lineage>
        <taxon>Eukaryota</taxon>
        <taxon>Viridiplantae</taxon>
        <taxon>Streptophyta</taxon>
        <taxon>Embryophyta</taxon>
        <taxon>Tracheophyta</taxon>
        <taxon>Spermatophyta</taxon>
        <taxon>Magnoliopsida</taxon>
        <taxon>Liliopsida</taxon>
        <taxon>Zingiberales</taxon>
        <taxon>Musaceae</taxon>
        <taxon>Ensete</taxon>
    </lineage>
</organism>
<dbReference type="GO" id="GO:0008378">
    <property type="term" value="F:galactosyltransferase activity"/>
    <property type="evidence" value="ECO:0007669"/>
    <property type="project" value="TreeGrafter"/>
</dbReference>
<evidence type="ECO:0000256" key="5">
    <source>
        <dbReference type="ARBA" id="ARBA00023034"/>
    </source>
</evidence>
<sequence>MVSRRSVLLLTGLPAASDTYANVPPTRVIPTHVIDNVKPLLLRLTTALEVGFPEASVCGIFTIISSSVSSTLLLMLTGSQTPPPEAQLLKKPKGAPQASSSPLHPLKSPSALPCSVPFRHRPVLVLSLLALQLLLLLSARFLPAPHLLLRRRSHSTYHPPAATLTDNPCPSGRIYVYDLPPVFNADLIAACDDLSPWASRCIALSNGGFGPPAADLAGVVPSSLLASWYSTDQFAAELIFHRRILNHRCRTADPSAAAAFYVPFYAGLSVGKHLWSSTSTSGDRDRDCALLLRWLKNQDPWRQSNGWDHFITLGRITWDFRRSREGDWGGSFLYMPGMENVTRLLIERNPWDGKDVGIPYPTGFHPRTVAEVSEWQQFVLNRNRSTLFGFAGAARSEFKDDFRALLLGECGRAGKGRCRSVDCGGRRCGNRSAETLSLFLDSVFCLQPRGDSFTRRSMFDCMLAGAVPVLFWRRSAYVQYGWYLPGGDEGREGEWSVYIDRRDVRSGAASVKKVLEKIGEERARRMREKVVEMIPKLLYSATEGGLGEGMQDAFDVAVEGVLRRFREQQLRLHREEDGRV</sequence>
<dbReference type="PANTHER" id="PTHR11062:SF214">
    <property type="entry name" value="XYLOGLUCAN GALACTOSYLTRANSFERASE XLT2"/>
    <property type="match status" value="1"/>
</dbReference>
<comment type="subcellular location">
    <subcellularLocation>
        <location evidence="1">Golgi apparatus membrane</location>
        <topology evidence="1">Single-pass type II membrane protein</topology>
    </subcellularLocation>
</comment>
<keyword evidence="3" id="KW-0328">Glycosyltransferase</keyword>
<evidence type="ECO:0000313" key="9">
    <source>
        <dbReference type="Proteomes" id="UP000287651"/>
    </source>
</evidence>
<keyword evidence="4" id="KW-0735">Signal-anchor</keyword>
<protein>
    <recommendedName>
        <fullName evidence="7">Exostosin GT47 domain-containing protein</fullName>
    </recommendedName>
</protein>
<comment type="caution">
    <text evidence="8">The sequence shown here is derived from an EMBL/GenBank/DDBJ whole genome shotgun (WGS) entry which is preliminary data.</text>
</comment>
<keyword evidence="5" id="KW-0333">Golgi apparatus</keyword>
<evidence type="ECO:0000256" key="2">
    <source>
        <dbReference type="ARBA" id="ARBA00010271"/>
    </source>
</evidence>
<dbReference type="InterPro" id="IPR040911">
    <property type="entry name" value="Exostosin_GT47"/>
</dbReference>
<gene>
    <name evidence="8" type="ORF">B296_00053415</name>
</gene>
<dbReference type="GO" id="GO:0009969">
    <property type="term" value="P:xyloglucan biosynthetic process"/>
    <property type="evidence" value="ECO:0007669"/>
    <property type="project" value="TreeGrafter"/>
</dbReference>
<dbReference type="PANTHER" id="PTHR11062">
    <property type="entry name" value="EXOSTOSIN HEPARAN SULFATE GLYCOSYLTRANSFERASE -RELATED"/>
    <property type="match status" value="1"/>
</dbReference>
<dbReference type="Proteomes" id="UP000287651">
    <property type="component" value="Unassembled WGS sequence"/>
</dbReference>
<evidence type="ECO:0000259" key="7">
    <source>
        <dbReference type="Pfam" id="PF03016"/>
    </source>
</evidence>
<keyword evidence="3" id="KW-0808">Transferase</keyword>
<evidence type="ECO:0000313" key="8">
    <source>
        <dbReference type="EMBL" id="RRT41899.1"/>
    </source>
</evidence>
<evidence type="ECO:0000256" key="4">
    <source>
        <dbReference type="ARBA" id="ARBA00022968"/>
    </source>
</evidence>
<evidence type="ECO:0000256" key="3">
    <source>
        <dbReference type="ARBA" id="ARBA00022676"/>
    </source>
</evidence>
<dbReference type="InterPro" id="IPR004263">
    <property type="entry name" value="Exostosin"/>
</dbReference>